<accession>A0A1H8UXC8</accession>
<sequence>MLFRKEFLEGIRAGAVTLAFRRWRRPSVREGGTLLTPVGQLSIRSVEPVTLNQISEEDAHRAGYKSRQALLDELQRRSEGEVYRIVFGQLRPDPRVELREAPVATEAEFEGLRRCLIRLDARAPEGAWTVRTLETVESHPGVRAGDLSGLVGQDKELFKVNVRKLKNLGLTESLGTGYRLSPRAEALLRALRAVRWTQSVGQPDGVPKL</sequence>
<dbReference type="Proteomes" id="UP000199657">
    <property type="component" value="Unassembled WGS sequence"/>
</dbReference>
<dbReference type="EMBL" id="FOEG01000008">
    <property type="protein sequence ID" value="SEP07811.1"/>
    <property type="molecule type" value="Genomic_DNA"/>
</dbReference>
<evidence type="ECO:0008006" key="3">
    <source>
        <dbReference type="Google" id="ProtNLM"/>
    </source>
</evidence>
<dbReference type="OrthoDB" id="121143at2"/>
<name>A0A1H8UXC8_9GAMM</name>
<evidence type="ECO:0000313" key="1">
    <source>
        <dbReference type="EMBL" id="SEP07811.1"/>
    </source>
</evidence>
<organism evidence="1 2">
    <name type="scientific">Aquisalimonas asiatica</name>
    <dbReference type="NCBI Taxonomy" id="406100"/>
    <lineage>
        <taxon>Bacteria</taxon>
        <taxon>Pseudomonadati</taxon>
        <taxon>Pseudomonadota</taxon>
        <taxon>Gammaproteobacteria</taxon>
        <taxon>Chromatiales</taxon>
        <taxon>Ectothiorhodospiraceae</taxon>
        <taxon>Aquisalimonas</taxon>
    </lineage>
</organism>
<evidence type="ECO:0000313" key="2">
    <source>
        <dbReference type="Proteomes" id="UP000199657"/>
    </source>
</evidence>
<reference evidence="1 2" key="1">
    <citation type="submission" date="2016-10" db="EMBL/GenBank/DDBJ databases">
        <authorList>
            <person name="de Groot N.N."/>
        </authorList>
    </citation>
    <scope>NUCLEOTIDE SEQUENCE [LARGE SCALE GENOMIC DNA]</scope>
    <source>
        <strain evidence="1 2">CGMCC 1.6291</strain>
    </source>
</reference>
<dbReference type="SUPFAM" id="SSF88697">
    <property type="entry name" value="PUA domain-like"/>
    <property type="match status" value="1"/>
</dbReference>
<keyword evidence="2" id="KW-1185">Reference proteome</keyword>
<protein>
    <recommendedName>
        <fullName evidence="3">ASCH domain-containing protein</fullName>
    </recommendedName>
</protein>
<dbReference type="InterPro" id="IPR015947">
    <property type="entry name" value="PUA-like_sf"/>
</dbReference>
<dbReference type="AlphaFoldDB" id="A0A1H8UXC8"/>
<proteinExistence type="predicted"/>
<gene>
    <name evidence="1" type="ORF">SAMN04488052_108133</name>
</gene>